<dbReference type="PROSITE" id="PS50889">
    <property type="entry name" value="S4"/>
    <property type="match status" value="1"/>
</dbReference>
<feature type="domain" description="RNA-binding S4" evidence="6">
    <location>
        <begin position="6"/>
        <end position="60"/>
    </location>
</feature>
<feature type="compositionally biased region" description="Basic and acidic residues" evidence="5">
    <location>
        <begin position="89"/>
        <end position="99"/>
    </location>
</feature>
<evidence type="ECO:0000256" key="1">
    <source>
        <dbReference type="ARBA" id="ARBA00008396"/>
    </source>
</evidence>
<dbReference type="STRING" id="406100.SAMN04488052_103121"/>
<feature type="compositionally biased region" description="Basic and acidic residues" evidence="5">
    <location>
        <begin position="114"/>
        <end position="129"/>
    </location>
</feature>
<dbReference type="EMBL" id="FOEG01000003">
    <property type="protein sequence ID" value="SEO80693.1"/>
    <property type="molecule type" value="Genomic_DNA"/>
</dbReference>
<dbReference type="Proteomes" id="UP000199657">
    <property type="component" value="Unassembled WGS sequence"/>
</dbReference>
<evidence type="ECO:0000256" key="3">
    <source>
        <dbReference type="ARBA" id="ARBA00023125"/>
    </source>
</evidence>
<evidence type="ECO:0000256" key="5">
    <source>
        <dbReference type="SAM" id="MobiDB-lite"/>
    </source>
</evidence>
<reference evidence="7 8" key="1">
    <citation type="submission" date="2016-10" db="EMBL/GenBank/DDBJ databases">
        <authorList>
            <person name="de Groot N.N."/>
        </authorList>
    </citation>
    <scope>NUCLEOTIDE SEQUENCE [LARGE SCALE GENOMIC DNA]</scope>
    <source>
        <strain evidence="7 8">CGMCC 1.6291</strain>
    </source>
</reference>
<dbReference type="GO" id="GO:0003677">
    <property type="term" value="F:DNA binding"/>
    <property type="evidence" value="ECO:0007669"/>
    <property type="project" value="UniProtKB-KW"/>
</dbReference>
<dbReference type="CDD" id="cd00165">
    <property type="entry name" value="S4"/>
    <property type="match status" value="1"/>
</dbReference>
<dbReference type="GO" id="GO:0043023">
    <property type="term" value="F:ribosomal large subunit binding"/>
    <property type="evidence" value="ECO:0007669"/>
    <property type="project" value="InterPro"/>
</dbReference>
<dbReference type="GO" id="GO:0003727">
    <property type="term" value="F:single-stranded RNA binding"/>
    <property type="evidence" value="ECO:0007669"/>
    <property type="project" value="InterPro"/>
</dbReference>
<gene>
    <name evidence="7" type="ORF">SAMN04488052_103121</name>
</gene>
<dbReference type="Gene3D" id="3.10.290.10">
    <property type="entry name" value="RNA-binding S4 domain"/>
    <property type="match status" value="1"/>
</dbReference>
<organism evidence="7 8">
    <name type="scientific">Aquisalimonas asiatica</name>
    <dbReference type="NCBI Taxonomy" id="406100"/>
    <lineage>
        <taxon>Bacteria</taxon>
        <taxon>Pseudomonadati</taxon>
        <taxon>Pseudomonadota</taxon>
        <taxon>Gammaproteobacteria</taxon>
        <taxon>Chromatiales</taxon>
        <taxon>Ectothiorhodospiraceae</taxon>
        <taxon>Aquisalimonas</taxon>
    </lineage>
</organism>
<sequence>MSDDGVRVDKWLWAARFFKTRRLATEAIQGGKVELNDSRAKPAKLVRPGDELRVRKDAYEFHIIVRDLSDKRGPAKVAESLYEETSESIARREETREQLKAQNAAFPLPKHRPDKHDRKQLARFKRNTE</sequence>
<evidence type="ECO:0000313" key="7">
    <source>
        <dbReference type="EMBL" id="SEO80693.1"/>
    </source>
</evidence>
<dbReference type="InterPro" id="IPR036986">
    <property type="entry name" value="S4_RNA-bd_sf"/>
</dbReference>
<keyword evidence="8" id="KW-1185">Reference proteome</keyword>
<dbReference type="SUPFAM" id="SSF55174">
    <property type="entry name" value="Alpha-L RNA-binding motif"/>
    <property type="match status" value="1"/>
</dbReference>
<dbReference type="OrthoDB" id="9797176at2"/>
<evidence type="ECO:0000256" key="2">
    <source>
        <dbReference type="ARBA" id="ARBA00022884"/>
    </source>
</evidence>
<keyword evidence="3 4" id="KW-0238">DNA-binding</keyword>
<evidence type="ECO:0000259" key="6">
    <source>
        <dbReference type="SMART" id="SM00363"/>
    </source>
</evidence>
<dbReference type="PIRSF" id="PIRSF016821">
    <property type="entry name" value="HSP15"/>
    <property type="match status" value="1"/>
</dbReference>
<keyword evidence="2 4" id="KW-0694">RNA-binding</keyword>
<dbReference type="InterPro" id="IPR025708">
    <property type="entry name" value="HSP15"/>
</dbReference>
<dbReference type="Pfam" id="PF01479">
    <property type="entry name" value="S4"/>
    <property type="match status" value="1"/>
</dbReference>
<dbReference type="GO" id="GO:0034605">
    <property type="term" value="P:cellular response to heat"/>
    <property type="evidence" value="ECO:0007669"/>
    <property type="project" value="InterPro"/>
</dbReference>
<comment type="similarity">
    <text evidence="1 4">Belongs to the HSP15 family.</text>
</comment>
<keyword evidence="7" id="KW-0346">Stress response</keyword>
<evidence type="ECO:0000313" key="8">
    <source>
        <dbReference type="Proteomes" id="UP000199657"/>
    </source>
</evidence>
<dbReference type="AlphaFoldDB" id="A0A1H8SR94"/>
<proteinExistence type="inferred from homology"/>
<name>A0A1H8SR94_9GAMM</name>
<dbReference type="InterPro" id="IPR002942">
    <property type="entry name" value="S4_RNA-bd"/>
</dbReference>
<evidence type="ECO:0000256" key="4">
    <source>
        <dbReference type="PIRNR" id="PIRNR016821"/>
    </source>
</evidence>
<dbReference type="RefSeq" id="WP_091642268.1">
    <property type="nucleotide sequence ID" value="NZ_FOEG01000003.1"/>
</dbReference>
<dbReference type="SMART" id="SM00363">
    <property type="entry name" value="S4"/>
    <property type="match status" value="1"/>
</dbReference>
<accession>A0A1H8SR94</accession>
<protein>
    <recommendedName>
        <fullName evidence="4">Heat shock protein 15</fullName>
    </recommendedName>
</protein>
<feature type="region of interest" description="Disordered" evidence="5">
    <location>
        <begin position="83"/>
        <end position="129"/>
    </location>
</feature>